<feature type="region of interest" description="Disordered" evidence="1">
    <location>
        <begin position="518"/>
        <end position="541"/>
    </location>
</feature>
<dbReference type="AlphaFoldDB" id="A0A4S8K2S8"/>
<keyword evidence="3" id="KW-1185">Reference proteome</keyword>
<dbReference type="Proteomes" id="UP000317650">
    <property type="component" value="Chromosome 8"/>
</dbReference>
<organism evidence="2 3">
    <name type="scientific">Musa balbisiana</name>
    <name type="common">Banana</name>
    <dbReference type="NCBI Taxonomy" id="52838"/>
    <lineage>
        <taxon>Eukaryota</taxon>
        <taxon>Viridiplantae</taxon>
        <taxon>Streptophyta</taxon>
        <taxon>Embryophyta</taxon>
        <taxon>Tracheophyta</taxon>
        <taxon>Spermatophyta</taxon>
        <taxon>Magnoliopsida</taxon>
        <taxon>Liliopsida</taxon>
        <taxon>Zingiberales</taxon>
        <taxon>Musaceae</taxon>
        <taxon>Musa</taxon>
    </lineage>
</organism>
<dbReference type="STRING" id="52838.A0A4S8K2S8"/>
<dbReference type="PANTHER" id="PTHR46519:SF2">
    <property type="entry name" value="RING_U-BOX SUPERFAMILY PROTEIN"/>
    <property type="match status" value="1"/>
</dbReference>
<feature type="region of interest" description="Disordered" evidence="1">
    <location>
        <begin position="43"/>
        <end position="80"/>
    </location>
</feature>
<accession>A0A4S8K2S8</accession>
<feature type="compositionally biased region" description="Basic and acidic residues" evidence="1">
    <location>
        <begin position="228"/>
        <end position="245"/>
    </location>
</feature>
<proteinExistence type="predicted"/>
<evidence type="ECO:0000313" key="3">
    <source>
        <dbReference type="Proteomes" id="UP000317650"/>
    </source>
</evidence>
<comment type="caution">
    <text evidence="2">The sequence shown here is derived from an EMBL/GenBank/DDBJ whole genome shotgun (WGS) entry which is preliminary data.</text>
</comment>
<feature type="region of interest" description="Disordered" evidence="1">
    <location>
        <begin position="396"/>
        <end position="472"/>
    </location>
</feature>
<evidence type="ECO:0000313" key="2">
    <source>
        <dbReference type="EMBL" id="THU69076.1"/>
    </source>
</evidence>
<feature type="compositionally biased region" description="Polar residues" evidence="1">
    <location>
        <begin position="311"/>
        <end position="320"/>
    </location>
</feature>
<feature type="compositionally biased region" description="Polar residues" evidence="1">
    <location>
        <begin position="433"/>
        <end position="446"/>
    </location>
</feature>
<dbReference type="EMBL" id="PYDT01000002">
    <property type="protein sequence ID" value="THU69076.1"/>
    <property type="molecule type" value="Genomic_DNA"/>
</dbReference>
<dbReference type="PANTHER" id="PTHR46519">
    <property type="entry name" value="RING/U-BOX SUPERFAMILY PROTEIN"/>
    <property type="match status" value="1"/>
</dbReference>
<feature type="region of interest" description="Disordered" evidence="1">
    <location>
        <begin position="311"/>
        <end position="347"/>
    </location>
</feature>
<name>A0A4S8K2S8_MUSBA</name>
<reference evidence="2 3" key="1">
    <citation type="journal article" date="2019" name="Nat. Plants">
        <title>Genome sequencing of Musa balbisiana reveals subgenome evolution and function divergence in polyploid bananas.</title>
        <authorList>
            <person name="Yao X."/>
        </authorList>
    </citation>
    <scope>NUCLEOTIDE SEQUENCE [LARGE SCALE GENOMIC DNA]</scope>
    <source>
        <strain evidence="3">cv. DH-PKW</strain>
        <tissue evidence="2">Leaves</tissue>
    </source>
</reference>
<protein>
    <submittedName>
        <fullName evidence="2">Uncharacterized protein</fullName>
    </submittedName>
</protein>
<evidence type="ECO:0000256" key="1">
    <source>
        <dbReference type="SAM" id="MobiDB-lite"/>
    </source>
</evidence>
<feature type="compositionally biased region" description="Polar residues" evidence="1">
    <location>
        <begin position="454"/>
        <end position="472"/>
    </location>
</feature>
<feature type="compositionally biased region" description="Basic and acidic residues" evidence="1">
    <location>
        <begin position="527"/>
        <end position="538"/>
    </location>
</feature>
<gene>
    <name evidence="2" type="ORF">C4D60_Mb08t10560</name>
</gene>
<feature type="compositionally biased region" description="Basic and acidic residues" evidence="1">
    <location>
        <begin position="322"/>
        <end position="331"/>
    </location>
</feature>
<feature type="compositionally biased region" description="Basic and acidic residues" evidence="1">
    <location>
        <begin position="162"/>
        <end position="172"/>
    </location>
</feature>
<feature type="region of interest" description="Disordered" evidence="1">
    <location>
        <begin position="162"/>
        <end position="255"/>
    </location>
</feature>
<feature type="compositionally biased region" description="Low complexity" evidence="1">
    <location>
        <begin position="178"/>
        <end position="187"/>
    </location>
</feature>
<sequence length="744" mass="84630">MADFRQKQDTADQEFRRGLEELVRGHIDGCMTAALASCSSAASAVDNDDDPAPGGGGDGADQLARRRRRSDVAGDDLAETSAAARRHSRILSRWVARQAEEMITTIERRNRESELMALARLHTVSMLDSSFLRESRQSQTTVERPVTARASSVLQRWRELEGASSAVRERRSQPAPSPAATANNSRNGPESRSLAESIDGANLTSNESENNEHQEEGNEPPGLASTAQDREREVTDDRESSREQSPDLGDGWDGERERVRQIVRGWMMGTAVAADAALRTLPRRESPRSDWLGETERERVRLARERVQLVSQQRHAQGSRTGEIERSRLATDHGNASEQARRHLPRLRGRQALHDLVMRNVQERERELQGLSEHRAVSCFAYRSRIQSLLRGRFLRNSGPTEDERRSSFAARELGQLRQHHPVSGLREELNSRQESVMSSQANSRSDAFDSHDANNSINGTSWSNNNLDESQTDTGISEIYEATTTPVTVETENSTESENTEWTEFTSQVENWQENAVGEEDWQQSTEDRFSGWRDGSEAEYSGNWQENIDHAQPHETPEGDAENRHHQVHGYWQEDDPQETLPIWHDESLPPLQGQQSISIRRVNRFILPDDDNVYSMELRELLSRRSVSNLLRSGFRESLDQLIESYVRRQEHNPFDWDLQRTESVSDSQEEWDAINDLRADMARLQEGMSHMQQILEACFDMQLELQRAVKQEVSAALIRCSSGQGEEEEYSQDVSRWCHI</sequence>